<gene>
    <name evidence="1" type="ORF">RDB_LOCUS90193</name>
</gene>
<protein>
    <submittedName>
        <fullName evidence="1">Uncharacterized protein</fullName>
    </submittedName>
</protein>
<evidence type="ECO:0000313" key="1">
    <source>
        <dbReference type="EMBL" id="CAE6422405.1"/>
    </source>
</evidence>
<sequence>MLRPLDLAREQDIRFASRKSSSSMSHILRDPSTNIAQTLETCKIKARCCHTYRVWDTDLRRRSSVRRRRSENNAVAALPTLTNITGIALAATRAASITAVSARGQDMLAGPGLRAWLER</sequence>
<comment type="caution">
    <text evidence="1">The sequence shown here is derived from an EMBL/GenBank/DDBJ whole genome shotgun (WGS) entry which is preliminary data.</text>
</comment>
<proteinExistence type="predicted"/>
<dbReference type="AlphaFoldDB" id="A0A8H2XB25"/>
<accession>A0A8H2XB25</accession>
<dbReference type="Proteomes" id="UP000663846">
    <property type="component" value="Unassembled WGS sequence"/>
</dbReference>
<organism evidence="1 2">
    <name type="scientific">Rhizoctonia solani</name>
    <dbReference type="NCBI Taxonomy" id="456999"/>
    <lineage>
        <taxon>Eukaryota</taxon>
        <taxon>Fungi</taxon>
        <taxon>Dikarya</taxon>
        <taxon>Basidiomycota</taxon>
        <taxon>Agaricomycotina</taxon>
        <taxon>Agaricomycetes</taxon>
        <taxon>Cantharellales</taxon>
        <taxon>Ceratobasidiaceae</taxon>
        <taxon>Rhizoctonia</taxon>
    </lineage>
</organism>
<reference evidence="1" key="1">
    <citation type="submission" date="2021-01" db="EMBL/GenBank/DDBJ databases">
        <authorList>
            <person name="Kaushik A."/>
        </authorList>
    </citation>
    <scope>NUCLEOTIDE SEQUENCE</scope>
    <source>
        <strain evidence="1">AG1-1C</strain>
    </source>
</reference>
<evidence type="ECO:0000313" key="2">
    <source>
        <dbReference type="Proteomes" id="UP000663846"/>
    </source>
</evidence>
<dbReference type="EMBL" id="CAJMWS010000322">
    <property type="protein sequence ID" value="CAE6422405.1"/>
    <property type="molecule type" value="Genomic_DNA"/>
</dbReference>
<name>A0A8H2XB25_9AGAM</name>